<evidence type="ECO:0000313" key="2">
    <source>
        <dbReference type="EMBL" id="MFC5542805.1"/>
    </source>
</evidence>
<keyword evidence="1" id="KW-0175">Coiled coil</keyword>
<organism evidence="2 3">
    <name type="scientific">Ureibacillus suwonensis</name>
    <dbReference type="NCBI Taxonomy" id="313007"/>
    <lineage>
        <taxon>Bacteria</taxon>
        <taxon>Bacillati</taxon>
        <taxon>Bacillota</taxon>
        <taxon>Bacilli</taxon>
        <taxon>Bacillales</taxon>
        <taxon>Caryophanaceae</taxon>
        <taxon>Ureibacillus</taxon>
    </lineage>
</organism>
<dbReference type="Proteomes" id="UP001595978">
    <property type="component" value="Unassembled WGS sequence"/>
</dbReference>
<proteinExistence type="predicted"/>
<evidence type="ECO:0000313" key="3">
    <source>
        <dbReference type="Proteomes" id="UP001595978"/>
    </source>
</evidence>
<accession>A0ABW0RHG2</accession>
<protein>
    <submittedName>
        <fullName evidence="2">Uncharacterized protein</fullName>
    </submittedName>
</protein>
<keyword evidence="3" id="KW-1185">Reference proteome</keyword>
<gene>
    <name evidence="2" type="ORF">ACFPOH_13930</name>
</gene>
<sequence>MINELLEVTEDVLKIENEVNQNQKEINLLERNYLDTVINIVRKGIKYEKIEKGNGKYYLDSEGKLIKGILLDKINCVDKNLGWYCKTEDRELYLLEDGTLKVFYVIWEWRQGDGSTLERTISKFQDVNQFDIDDIIISIENHLQDRLKELGERKKSQLARLEKLKQLQL</sequence>
<dbReference type="RefSeq" id="WP_390310247.1">
    <property type="nucleotide sequence ID" value="NZ_JBHSNQ010000181.1"/>
</dbReference>
<name>A0ABW0RHG2_9BACL</name>
<reference evidence="3" key="1">
    <citation type="journal article" date="2019" name="Int. J. Syst. Evol. Microbiol.">
        <title>The Global Catalogue of Microorganisms (GCM) 10K type strain sequencing project: providing services to taxonomists for standard genome sequencing and annotation.</title>
        <authorList>
            <consortium name="The Broad Institute Genomics Platform"/>
            <consortium name="The Broad Institute Genome Sequencing Center for Infectious Disease"/>
            <person name="Wu L."/>
            <person name="Ma J."/>
        </authorList>
    </citation>
    <scope>NUCLEOTIDE SEQUENCE [LARGE SCALE GENOMIC DNA]</scope>
    <source>
        <strain evidence="3">CCUG 56331</strain>
    </source>
</reference>
<evidence type="ECO:0000256" key="1">
    <source>
        <dbReference type="SAM" id="Coils"/>
    </source>
</evidence>
<dbReference type="EMBL" id="JBHSNQ010000181">
    <property type="protein sequence ID" value="MFC5542805.1"/>
    <property type="molecule type" value="Genomic_DNA"/>
</dbReference>
<feature type="coiled-coil region" evidence="1">
    <location>
        <begin position="5"/>
        <end position="32"/>
    </location>
</feature>
<comment type="caution">
    <text evidence="2">The sequence shown here is derived from an EMBL/GenBank/DDBJ whole genome shotgun (WGS) entry which is preliminary data.</text>
</comment>